<reference evidence="3 4" key="1">
    <citation type="submission" date="2019-06" db="EMBL/GenBank/DDBJ databases">
        <title>Description of Kitasatospora acidophila sp. nov. isolated from pine grove soil, and reclassification of Streptomyces novaecaesareae to Kitasatospora novaeceasareae comb. nov.</title>
        <authorList>
            <person name="Kim M.J."/>
        </authorList>
    </citation>
    <scope>NUCLEOTIDE SEQUENCE [LARGE SCALE GENOMIC DNA]</scope>
    <source>
        <strain evidence="3 4">MMS16-CNU292</strain>
    </source>
</reference>
<feature type="transmembrane region" description="Helical" evidence="2">
    <location>
        <begin position="158"/>
        <end position="174"/>
    </location>
</feature>
<keyword evidence="2" id="KW-1133">Transmembrane helix</keyword>
<feature type="compositionally biased region" description="Low complexity" evidence="1">
    <location>
        <begin position="247"/>
        <end position="260"/>
    </location>
</feature>
<dbReference type="Pfam" id="PF20401">
    <property type="entry name" value="Rhomboid_2"/>
    <property type="match status" value="1"/>
</dbReference>
<protein>
    <submittedName>
        <fullName evidence="3">Uncharacterized protein</fullName>
    </submittedName>
</protein>
<keyword evidence="2" id="KW-0472">Membrane</keyword>
<dbReference type="EMBL" id="VIGB01000003">
    <property type="protein sequence ID" value="TQF03462.1"/>
    <property type="molecule type" value="Genomic_DNA"/>
</dbReference>
<comment type="caution">
    <text evidence="3">The sequence shown here is derived from an EMBL/GenBank/DDBJ whole genome shotgun (WGS) entry which is preliminary data.</text>
</comment>
<dbReference type="Proteomes" id="UP000319103">
    <property type="component" value="Unassembled WGS sequence"/>
</dbReference>
<evidence type="ECO:0000313" key="4">
    <source>
        <dbReference type="Proteomes" id="UP000319103"/>
    </source>
</evidence>
<organism evidence="3 4">
    <name type="scientific">Kitasatospora acidiphila</name>
    <dbReference type="NCBI Taxonomy" id="2567942"/>
    <lineage>
        <taxon>Bacteria</taxon>
        <taxon>Bacillati</taxon>
        <taxon>Actinomycetota</taxon>
        <taxon>Actinomycetes</taxon>
        <taxon>Kitasatosporales</taxon>
        <taxon>Streptomycetaceae</taxon>
        <taxon>Kitasatospora</taxon>
    </lineage>
</organism>
<evidence type="ECO:0000256" key="1">
    <source>
        <dbReference type="SAM" id="MobiDB-lite"/>
    </source>
</evidence>
<accession>A0A540W3B9</accession>
<keyword evidence="2" id="KW-0812">Transmembrane</keyword>
<dbReference type="OrthoDB" id="3613079at2"/>
<feature type="transmembrane region" description="Helical" evidence="2">
    <location>
        <begin position="203"/>
        <end position="223"/>
    </location>
</feature>
<gene>
    <name evidence="3" type="ORF">E6W39_16010</name>
</gene>
<feature type="transmembrane region" description="Helical" evidence="2">
    <location>
        <begin position="87"/>
        <end position="111"/>
    </location>
</feature>
<dbReference type="InterPro" id="IPR046862">
    <property type="entry name" value="Rhomboid_2"/>
</dbReference>
<feature type="region of interest" description="Disordered" evidence="1">
    <location>
        <begin position="238"/>
        <end position="260"/>
    </location>
</feature>
<dbReference type="RefSeq" id="WP_141634099.1">
    <property type="nucleotide sequence ID" value="NZ_VIGB01000003.1"/>
</dbReference>
<sequence>MAGERWSGRTPVAPHAGLRLGLRSGPLRWALDRLPTPRRNPFTLLYLAVLAGTTLLARDTDPALVHRLQELSSTDGHHLLRAPVRSLLLSGLWVAGPDWLPYLWGFAFILAPLERLVGWRRAIGVFATGHVVATLLSQGVVAVLVATGHADRGLLDELDIGVSYGLLASLGALAGQFRRPGRLLTLAGGVLLVAHQMQSDPDLVTAIGHPTALLVGIALWRPLRRPVRRRRWPWRRGAAGVEGGAAGQPKPAAKPVLDRA</sequence>
<evidence type="ECO:0000256" key="2">
    <source>
        <dbReference type="SAM" id="Phobius"/>
    </source>
</evidence>
<proteinExistence type="predicted"/>
<evidence type="ECO:0000313" key="3">
    <source>
        <dbReference type="EMBL" id="TQF03462.1"/>
    </source>
</evidence>
<name>A0A540W3B9_9ACTN</name>
<keyword evidence="4" id="KW-1185">Reference proteome</keyword>
<dbReference type="AlphaFoldDB" id="A0A540W3B9"/>
<feature type="transmembrane region" description="Helical" evidence="2">
    <location>
        <begin position="123"/>
        <end position="146"/>
    </location>
</feature>